<keyword evidence="2" id="KW-0812">Transmembrane</keyword>
<accession>A0ABY3MAE2</accession>
<feature type="transmembrane region" description="Helical" evidence="2">
    <location>
        <begin position="6"/>
        <end position="23"/>
    </location>
</feature>
<protein>
    <submittedName>
        <fullName evidence="3">DUF748 domain-containing protein</fullName>
    </submittedName>
</protein>
<keyword evidence="2" id="KW-0472">Membrane</keyword>
<gene>
    <name evidence="3" type="ORF">ES677_08620</name>
</gene>
<dbReference type="Proteomes" id="UP000323621">
    <property type="component" value="Unassembled WGS sequence"/>
</dbReference>
<name>A0ABY3MAE2_9FLAO</name>
<proteinExistence type="predicted"/>
<dbReference type="EMBL" id="VSKN01000009">
    <property type="protein sequence ID" value="TYC12712.1"/>
    <property type="molecule type" value="Genomic_DNA"/>
</dbReference>
<feature type="compositionally biased region" description="Basic residues" evidence="1">
    <location>
        <begin position="360"/>
        <end position="375"/>
    </location>
</feature>
<organism evidence="3 4">
    <name type="scientific">Bizionia gelidisalsuginis</name>
    <dbReference type="NCBI Taxonomy" id="291188"/>
    <lineage>
        <taxon>Bacteria</taxon>
        <taxon>Pseudomonadati</taxon>
        <taxon>Bacteroidota</taxon>
        <taxon>Flavobacteriia</taxon>
        <taxon>Flavobacteriales</taxon>
        <taxon>Flavobacteriaceae</taxon>
        <taxon>Bizionia</taxon>
    </lineage>
</organism>
<evidence type="ECO:0000256" key="2">
    <source>
        <dbReference type="SAM" id="Phobius"/>
    </source>
</evidence>
<keyword evidence="4" id="KW-1185">Reference proteome</keyword>
<evidence type="ECO:0000256" key="1">
    <source>
        <dbReference type="SAM" id="MobiDB-lite"/>
    </source>
</evidence>
<sequence length="375" mass="42020">MQKKRYIIPALLIVAIIAFRIYLPTLVKNYVNEVLADLPGYYGHVEDIDISLLRGAYVINGLYLNKVTAKTQVPFLKFPKNDISIEWHSLFDGKVVSEIIMTSPEIIYVLEDQETEGEEPNVDDWTKALTDLVPININHFEIHDGKIAFVQLQANPNIDLQFNTLELIADNLRNMKEKGRVLPSLISATAVSIGEGKVSLNGSANLLKEIPDIDISFALEDANVTALNDLTRHYAGIDFKSGTFGLYSEVAIADGYLKGYMKPLLTNSKLISKEDGFLGVLWEGFVSFFKFVLKNQSTDTLATKIPIEGDLNTVDVGVWKTIGNIFGNAWIKAFKGVVDDDIEFKDAFKDAKEKTDKKAERQKKRDVRKAAKIRN</sequence>
<keyword evidence="2" id="KW-1133">Transmembrane helix</keyword>
<evidence type="ECO:0000313" key="4">
    <source>
        <dbReference type="Proteomes" id="UP000323621"/>
    </source>
</evidence>
<reference evidence="3 4" key="1">
    <citation type="submission" date="2019-08" db="EMBL/GenBank/DDBJ databases">
        <title>Genomes of Antarctic Bizionia species.</title>
        <authorList>
            <person name="Bowman J.P."/>
        </authorList>
    </citation>
    <scope>NUCLEOTIDE SEQUENCE [LARGE SCALE GENOMIC DNA]</scope>
    <source>
        <strain evidence="3 4">IC164</strain>
    </source>
</reference>
<feature type="region of interest" description="Disordered" evidence="1">
    <location>
        <begin position="355"/>
        <end position="375"/>
    </location>
</feature>
<comment type="caution">
    <text evidence="3">The sequence shown here is derived from an EMBL/GenBank/DDBJ whole genome shotgun (WGS) entry which is preliminary data.</text>
</comment>
<evidence type="ECO:0000313" key="3">
    <source>
        <dbReference type="EMBL" id="TYC12712.1"/>
    </source>
</evidence>